<evidence type="ECO:0000313" key="9">
    <source>
        <dbReference type="Proteomes" id="UP000005222"/>
    </source>
</evidence>
<feature type="transmembrane region" description="Helical" evidence="7">
    <location>
        <begin position="507"/>
        <end position="528"/>
    </location>
</feature>
<proteinExistence type="inferred from homology"/>
<dbReference type="Gene3D" id="1.20.1250.20">
    <property type="entry name" value="MFS general substrate transporter like domains"/>
    <property type="match status" value="1"/>
</dbReference>
<keyword evidence="5 7" id="KW-1133">Transmembrane helix</keyword>
<dbReference type="Proteomes" id="UP000005222">
    <property type="component" value="Chromosome J"/>
</dbReference>
<dbReference type="InParanoid" id="G8YD99"/>
<dbReference type="OrthoDB" id="330047at2759"/>
<feature type="transmembrane region" description="Helical" evidence="7">
    <location>
        <begin position="388"/>
        <end position="411"/>
    </location>
</feature>
<feature type="transmembrane region" description="Helical" evidence="7">
    <location>
        <begin position="12"/>
        <end position="36"/>
    </location>
</feature>
<dbReference type="HOGENOM" id="CLU_014401_1_1_1"/>
<dbReference type="GO" id="GO:0000329">
    <property type="term" value="C:fungal-type vacuole membrane"/>
    <property type="evidence" value="ECO:0007669"/>
    <property type="project" value="TreeGrafter"/>
</dbReference>
<protein>
    <submittedName>
        <fullName evidence="8">Piso0_002693 protein</fullName>
    </submittedName>
</protein>
<dbReference type="PANTHER" id="PTHR20772:SF2">
    <property type="entry name" value="PROTEIN FMP42"/>
    <property type="match status" value="1"/>
</dbReference>
<reference evidence="8 9" key="1">
    <citation type="journal article" date="2012" name="G3 (Bethesda)">
        <title>Pichia sorbitophila, an interspecies yeast hybrid reveals early steps of genome resolution following polyploidization.</title>
        <authorList>
            <person name="Leh Louis V."/>
            <person name="Despons L."/>
            <person name="Friedrich A."/>
            <person name="Martin T."/>
            <person name="Durrens P."/>
            <person name="Casaregola S."/>
            <person name="Neuveglise C."/>
            <person name="Fairhead C."/>
            <person name="Marck C."/>
            <person name="Cruz J.A."/>
            <person name="Straub M.L."/>
            <person name="Kugler V."/>
            <person name="Sacerdot C."/>
            <person name="Uzunov Z."/>
            <person name="Thierry A."/>
            <person name="Weiss S."/>
            <person name="Bleykasten C."/>
            <person name="De Montigny J."/>
            <person name="Jacques N."/>
            <person name="Jung P."/>
            <person name="Lemaire M."/>
            <person name="Mallet S."/>
            <person name="Morel G."/>
            <person name="Richard G.F."/>
            <person name="Sarkar A."/>
            <person name="Savel G."/>
            <person name="Schacherer J."/>
            <person name="Seret M.L."/>
            <person name="Talla E."/>
            <person name="Samson G."/>
            <person name="Jubin C."/>
            <person name="Poulain J."/>
            <person name="Vacherie B."/>
            <person name="Barbe V."/>
            <person name="Pelletier E."/>
            <person name="Sherman D.J."/>
            <person name="Westhof E."/>
            <person name="Weissenbach J."/>
            <person name="Baret P.V."/>
            <person name="Wincker P."/>
            <person name="Gaillardin C."/>
            <person name="Dujon B."/>
            <person name="Souciet J.L."/>
        </authorList>
    </citation>
    <scope>NUCLEOTIDE SEQUENCE [LARGE SCALE GENOMIC DNA]</scope>
    <source>
        <strain evidence="9">ATCC MYA-4447 / BCRC 22081 / CBS 7064 / NBRC 10061 / NRRL Y-12695</strain>
    </source>
</reference>
<dbReference type="InterPro" id="IPR036259">
    <property type="entry name" value="MFS_trans_sf"/>
</dbReference>
<comment type="similarity">
    <text evidence="2">Belongs to the SLC43A transporter (TC 2.A.1.44) family.</text>
</comment>
<dbReference type="AlphaFoldDB" id="G8YD99"/>
<evidence type="ECO:0000256" key="1">
    <source>
        <dbReference type="ARBA" id="ARBA00004141"/>
    </source>
</evidence>
<keyword evidence="3" id="KW-0813">Transport</keyword>
<comment type="subcellular location">
    <subcellularLocation>
        <location evidence="1">Membrane</location>
        <topology evidence="1">Multi-pass membrane protein</topology>
    </subcellularLocation>
</comment>
<keyword evidence="6 7" id="KW-0472">Membrane</keyword>
<evidence type="ECO:0000256" key="7">
    <source>
        <dbReference type="SAM" id="Phobius"/>
    </source>
</evidence>
<dbReference type="STRING" id="559304.G8YD99"/>
<evidence type="ECO:0000313" key="8">
    <source>
        <dbReference type="EMBL" id="CCE82930.1"/>
    </source>
</evidence>
<accession>G8YD99</accession>
<dbReference type="OMA" id="IQMLRLN"/>
<feature type="transmembrane region" description="Helical" evidence="7">
    <location>
        <begin position="90"/>
        <end position="110"/>
    </location>
</feature>
<evidence type="ECO:0000256" key="3">
    <source>
        <dbReference type="ARBA" id="ARBA00022448"/>
    </source>
</evidence>
<feature type="transmembrane region" description="Helical" evidence="7">
    <location>
        <begin position="213"/>
        <end position="231"/>
    </location>
</feature>
<dbReference type="PANTHER" id="PTHR20772">
    <property type="entry name" value="PROTEIN FMP42"/>
    <property type="match status" value="1"/>
</dbReference>
<evidence type="ECO:0000256" key="5">
    <source>
        <dbReference type="ARBA" id="ARBA00022989"/>
    </source>
</evidence>
<name>G8YD99_PICSO</name>
<evidence type="ECO:0000256" key="6">
    <source>
        <dbReference type="ARBA" id="ARBA00023136"/>
    </source>
</evidence>
<dbReference type="InterPro" id="IPR052599">
    <property type="entry name" value="SLC43A_AATransporter"/>
</dbReference>
<dbReference type="FunCoup" id="G8YD99">
    <property type="interactions" value="92"/>
</dbReference>
<feature type="transmembrane region" description="Helical" evidence="7">
    <location>
        <begin position="179"/>
        <end position="201"/>
    </location>
</feature>
<sequence length="553" mass="61274">MTEGENLSLKRRILQVGCAIAWCLLAAGPVFGFAAFKPILIREGVYSDKCHEAPSASAILQLSKITSSFLITRDQESGHMCEAQDLSLNLIFTLAAVVTNVSALVVGTVLDVWGPRVSGLLGSFFLTLGALAFKYSKYIYNESPLDPYLSGYILLALGGPFVFISCFQLANSFPKNSGLILALLTGAFDASSALFLFYRIGYTKWHPVSLDKFFTVYLLVPLFIAICEVTIMPKKSYKTVGTLAKIGETQIDETGRPIDRELLLPEDREDNTTNANHPQFTITETTSLIMRRASFSRRDSTASRLSYSSRMSSKSIYEQDAEDRLMNSSGGVFGILHGFDVIDQLKSKWFLLMTAFTTIQMLRINYFVATIKSQELYLYKDEQLAATINHFFDIALPVGGILSIPFIGLLLDNLRTNIVLTILSVVSVVLGIMGVLSWLPATYTGIILLVLYRPFYYTSVSDFCAKVFGFQTFGTIYGTLISISGICNILQSTLDSVTHEVFKMNPIPVNLILTGLTLLFAVLLISFINSQIYNVRRKNLEIEAQEAPLRTGH</sequence>
<keyword evidence="9" id="KW-1185">Reference proteome</keyword>
<evidence type="ECO:0000256" key="2">
    <source>
        <dbReference type="ARBA" id="ARBA00006595"/>
    </source>
</evidence>
<feature type="transmembrane region" description="Helical" evidence="7">
    <location>
        <begin position="148"/>
        <end position="167"/>
    </location>
</feature>
<dbReference type="SUPFAM" id="SSF103473">
    <property type="entry name" value="MFS general substrate transporter"/>
    <property type="match status" value="1"/>
</dbReference>
<dbReference type="EMBL" id="FO082050">
    <property type="protein sequence ID" value="CCE82930.1"/>
    <property type="molecule type" value="Genomic_DNA"/>
</dbReference>
<feature type="transmembrane region" description="Helical" evidence="7">
    <location>
        <begin position="418"/>
        <end position="451"/>
    </location>
</feature>
<keyword evidence="4 7" id="KW-0812">Transmembrane</keyword>
<feature type="transmembrane region" description="Helical" evidence="7">
    <location>
        <begin position="349"/>
        <end position="368"/>
    </location>
</feature>
<dbReference type="eggNOG" id="ENOG502QRYG">
    <property type="taxonomic scope" value="Eukaryota"/>
</dbReference>
<evidence type="ECO:0000256" key="4">
    <source>
        <dbReference type="ARBA" id="ARBA00022692"/>
    </source>
</evidence>
<gene>
    <name evidence="8" type="primary">Piso0_002693</name>
    <name evidence="8" type="ORF">GNLVRS01_PISO0J17543g</name>
</gene>
<feature type="transmembrane region" description="Helical" evidence="7">
    <location>
        <begin position="117"/>
        <end position="136"/>
    </location>
</feature>
<organism evidence="8 9">
    <name type="scientific">Pichia sorbitophila (strain ATCC MYA-4447 / BCRC 22081 / CBS 7064 / NBRC 10061 / NRRL Y-12695)</name>
    <name type="common">Hybrid yeast</name>
    <dbReference type="NCBI Taxonomy" id="559304"/>
    <lineage>
        <taxon>Eukaryota</taxon>
        <taxon>Fungi</taxon>
        <taxon>Dikarya</taxon>
        <taxon>Ascomycota</taxon>
        <taxon>Saccharomycotina</taxon>
        <taxon>Pichiomycetes</taxon>
        <taxon>Debaryomycetaceae</taxon>
        <taxon>Millerozyma</taxon>
    </lineage>
</organism>